<gene>
    <name evidence="19" type="ORF">E1301_Tti004355</name>
</gene>
<accession>A0A5A9N8D7</accession>
<feature type="region of interest" description="Disordered" evidence="15">
    <location>
        <begin position="1106"/>
        <end position="1125"/>
    </location>
</feature>
<keyword evidence="10" id="KW-1015">Disulfide bond</keyword>
<dbReference type="PRINTS" id="PR01185">
    <property type="entry name" value="INTEGRINA"/>
</dbReference>
<dbReference type="InterPro" id="IPR013649">
    <property type="entry name" value="Integrin_alpha_Ig-like_1"/>
</dbReference>
<dbReference type="InterPro" id="IPR013517">
    <property type="entry name" value="FG-GAP"/>
</dbReference>
<feature type="repeat" description="FG-GAP" evidence="13">
    <location>
        <begin position="429"/>
        <end position="484"/>
    </location>
</feature>
<evidence type="ECO:0000259" key="16">
    <source>
        <dbReference type="Pfam" id="PF08441"/>
    </source>
</evidence>
<evidence type="ECO:0000256" key="7">
    <source>
        <dbReference type="ARBA" id="ARBA00022989"/>
    </source>
</evidence>
<evidence type="ECO:0000256" key="6">
    <source>
        <dbReference type="ARBA" id="ARBA00022889"/>
    </source>
</evidence>
<feature type="repeat" description="FG-GAP" evidence="13">
    <location>
        <begin position="367"/>
        <end position="428"/>
    </location>
</feature>
<feature type="domain" description="Integrin alpha first immunoglubulin-like" evidence="16">
    <location>
        <begin position="535"/>
        <end position="680"/>
    </location>
</feature>
<keyword evidence="5" id="KW-0677">Repeat</keyword>
<keyword evidence="3 14" id="KW-0812">Transmembrane</keyword>
<evidence type="ECO:0000256" key="10">
    <source>
        <dbReference type="ARBA" id="ARBA00023157"/>
    </source>
</evidence>
<dbReference type="Pfam" id="PF20806">
    <property type="entry name" value="Integrin_A_Ig_3"/>
    <property type="match status" value="1"/>
</dbReference>
<keyword evidence="4" id="KW-0732">Signal</keyword>
<dbReference type="InterPro" id="IPR013519">
    <property type="entry name" value="Int_alpha_beta-p"/>
</dbReference>
<evidence type="ECO:0000256" key="13">
    <source>
        <dbReference type="PROSITE-ProRule" id="PRU00803"/>
    </source>
</evidence>
<dbReference type="Gene3D" id="2.60.40.1530">
    <property type="entry name" value="ntegrin, alpha v. Chain A, domain 4"/>
    <property type="match status" value="1"/>
</dbReference>
<evidence type="ECO:0000256" key="1">
    <source>
        <dbReference type="ARBA" id="ARBA00004479"/>
    </source>
</evidence>
<dbReference type="PROSITE" id="PS51470">
    <property type="entry name" value="FG_GAP"/>
    <property type="match status" value="3"/>
</dbReference>
<proteinExistence type="inferred from homology"/>
<evidence type="ECO:0000259" key="18">
    <source>
        <dbReference type="Pfam" id="PF20806"/>
    </source>
</evidence>
<dbReference type="PANTHER" id="PTHR23220">
    <property type="entry name" value="INTEGRIN ALPHA"/>
    <property type="match status" value="1"/>
</dbReference>
<dbReference type="InterPro" id="IPR000413">
    <property type="entry name" value="Integrin_alpha"/>
</dbReference>
<feature type="domain" description="Integrin alpha third immunoglobulin-like" evidence="18">
    <location>
        <begin position="852"/>
        <end position="1054"/>
    </location>
</feature>
<dbReference type="GO" id="GO:0033627">
    <property type="term" value="P:cell adhesion mediated by integrin"/>
    <property type="evidence" value="ECO:0007669"/>
    <property type="project" value="TreeGrafter"/>
</dbReference>
<dbReference type="InterPro" id="IPR032695">
    <property type="entry name" value="Integrin_dom_sf"/>
</dbReference>
<feature type="region of interest" description="Disordered" evidence="15">
    <location>
        <begin position="938"/>
        <end position="959"/>
    </location>
</feature>
<dbReference type="GO" id="GO:0008305">
    <property type="term" value="C:integrin complex"/>
    <property type="evidence" value="ECO:0007669"/>
    <property type="project" value="InterPro"/>
</dbReference>
<dbReference type="InterPro" id="IPR048286">
    <property type="entry name" value="Integrin_alpha_Ig-like_3"/>
</dbReference>
<evidence type="ECO:0000313" key="19">
    <source>
        <dbReference type="EMBL" id="KAA0705593.1"/>
    </source>
</evidence>
<protein>
    <submittedName>
        <fullName evidence="19">Integrin alpha-3 CD49 antigen-like family member C</fullName>
    </submittedName>
</protein>
<reference evidence="19 20" key="1">
    <citation type="journal article" date="2019" name="Mol. Ecol. Resour.">
        <title>Chromosome-level genome assembly of Triplophysa tibetana, a fish adapted to the harsh high-altitude environment of the Tibetan Plateau.</title>
        <authorList>
            <person name="Yang X."/>
            <person name="Liu H."/>
            <person name="Ma Z."/>
            <person name="Zou Y."/>
            <person name="Zou M."/>
            <person name="Mao Y."/>
            <person name="Li X."/>
            <person name="Wang H."/>
            <person name="Chen T."/>
            <person name="Wang W."/>
            <person name="Yang R."/>
        </authorList>
    </citation>
    <scope>NUCLEOTIDE SEQUENCE [LARGE SCALE GENOMIC DNA]</scope>
    <source>
        <strain evidence="19">TTIB1903HZAU</strain>
        <tissue evidence="19">Muscle</tissue>
    </source>
</reference>
<dbReference type="Gene3D" id="2.60.40.1510">
    <property type="entry name" value="ntegrin, alpha v. Chain A, domain 3"/>
    <property type="match status" value="1"/>
</dbReference>
<dbReference type="EMBL" id="SOYY01000021">
    <property type="protein sequence ID" value="KAA0705593.1"/>
    <property type="molecule type" value="Genomic_DNA"/>
</dbReference>
<evidence type="ECO:0000256" key="12">
    <source>
        <dbReference type="ARBA" id="ARBA00023180"/>
    </source>
</evidence>
<keyword evidence="7 14" id="KW-1133">Transmembrane helix</keyword>
<dbReference type="SUPFAM" id="SSF69318">
    <property type="entry name" value="Integrin alpha N-terminal domain"/>
    <property type="match status" value="1"/>
</dbReference>
<evidence type="ECO:0000256" key="3">
    <source>
        <dbReference type="ARBA" id="ARBA00022692"/>
    </source>
</evidence>
<dbReference type="GO" id="GO:0050900">
    <property type="term" value="P:leukocyte migration"/>
    <property type="evidence" value="ECO:0007669"/>
    <property type="project" value="TreeGrafter"/>
</dbReference>
<dbReference type="Gene3D" id="1.20.5.930">
    <property type="entry name" value="Bicelle-embedded integrin alpha(iib) transmembrane segment"/>
    <property type="match status" value="1"/>
</dbReference>
<evidence type="ECO:0000256" key="8">
    <source>
        <dbReference type="ARBA" id="ARBA00023037"/>
    </source>
</evidence>
<dbReference type="GO" id="GO:0007160">
    <property type="term" value="P:cell-matrix adhesion"/>
    <property type="evidence" value="ECO:0007669"/>
    <property type="project" value="TreeGrafter"/>
</dbReference>
<feature type="repeat" description="FG-GAP" evidence="13">
    <location>
        <begin position="488"/>
        <end position="550"/>
    </location>
</feature>
<feature type="compositionally biased region" description="Basic and acidic residues" evidence="15">
    <location>
        <begin position="938"/>
        <end position="951"/>
    </location>
</feature>
<dbReference type="GO" id="GO:0007229">
    <property type="term" value="P:integrin-mediated signaling pathway"/>
    <property type="evidence" value="ECO:0007669"/>
    <property type="project" value="UniProtKB-KW"/>
</dbReference>
<organism evidence="19 20">
    <name type="scientific">Triplophysa tibetana</name>
    <dbReference type="NCBI Taxonomy" id="1572043"/>
    <lineage>
        <taxon>Eukaryota</taxon>
        <taxon>Metazoa</taxon>
        <taxon>Chordata</taxon>
        <taxon>Craniata</taxon>
        <taxon>Vertebrata</taxon>
        <taxon>Euteleostomi</taxon>
        <taxon>Actinopterygii</taxon>
        <taxon>Neopterygii</taxon>
        <taxon>Teleostei</taxon>
        <taxon>Ostariophysi</taxon>
        <taxon>Cypriniformes</taxon>
        <taxon>Nemacheilidae</taxon>
        <taxon>Triplophysa</taxon>
    </lineage>
</organism>
<keyword evidence="8 14" id="KW-0401">Integrin</keyword>
<keyword evidence="6 14" id="KW-0130">Cell adhesion</keyword>
<evidence type="ECO:0000256" key="14">
    <source>
        <dbReference type="RuleBase" id="RU003762"/>
    </source>
</evidence>
<dbReference type="FunFam" id="1.20.5.930:FF:000001">
    <property type="entry name" value="Integrin subunit alpha V"/>
    <property type="match status" value="1"/>
</dbReference>
<dbReference type="InterPro" id="IPR018184">
    <property type="entry name" value="Integrin_alpha_C_CS"/>
</dbReference>
<comment type="similarity">
    <text evidence="2 14">Belongs to the integrin alpha chain family.</text>
</comment>
<dbReference type="GO" id="GO:0098609">
    <property type="term" value="P:cell-cell adhesion"/>
    <property type="evidence" value="ECO:0007669"/>
    <property type="project" value="TreeGrafter"/>
</dbReference>
<evidence type="ECO:0000259" key="17">
    <source>
        <dbReference type="Pfam" id="PF20805"/>
    </source>
</evidence>
<keyword evidence="11 14" id="KW-0675">Receptor</keyword>
<keyword evidence="20" id="KW-1185">Reference proteome</keyword>
<dbReference type="Gene3D" id="2.60.40.1460">
    <property type="entry name" value="Integrin domains. Chain A, domain 2"/>
    <property type="match status" value="1"/>
</dbReference>
<keyword evidence="9 14" id="KW-0472">Membrane</keyword>
<dbReference type="Pfam" id="PF01839">
    <property type="entry name" value="FG-GAP"/>
    <property type="match status" value="2"/>
</dbReference>
<dbReference type="PROSITE" id="PS00242">
    <property type="entry name" value="INTEGRIN_ALPHA"/>
    <property type="match status" value="1"/>
</dbReference>
<evidence type="ECO:0000256" key="11">
    <source>
        <dbReference type="ARBA" id="ARBA00023170"/>
    </source>
</evidence>
<comment type="caution">
    <text evidence="19">The sequence shown here is derived from an EMBL/GenBank/DDBJ whole genome shotgun (WGS) entry which is preliminary data.</text>
</comment>
<evidence type="ECO:0000256" key="5">
    <source>
        <dbReference type="ARBA" id="ARBA00022737"/>
    </source>
</evidence>
<evidence type="ECO:0000256" key="9">
    <source>
        <dbReference type="ARBA" id="ARBA00023136"/>
    </source>
</evidence>
<dbReference type="InterPro" id="IPR048285">
    <property type="entry name" value="Integrin_alpha_Ig-like_2"/>
</dbReference>
<dbReference type="PANTHER" id="PTHR23220:SF89">
    <property type="entry name" value="INTEGRIN ALPHA-3"/>
    <property type="match status" value="1"/>
</dbReference>
<dbReference type="SUPFAM" id="SSF69179">
    <property type="entry name" value="Integrin domains"/>
    <property type="match status" value="3"/>
</dbReference>
<dbReference type="GO" id="GO:0009897">
    <property type="term" value="C:external side of plasma membrane"/>
    <property type="evidence" value="ECO:0007669"/>
    <property type="project" value="TreeGrafter"/>
</dbReference>
<dbReference type="SMART" id="SM00191">
    <property type="entry name" value="Int_alpha"/>
    <property type="match status" value="5"/>
</dbReference>
<dbReference type="Pfam" id="PF08441">
    <property type="entry name" value="Integrin_A_Ig_1"/>
    <property type="match status" value="1"/>
</dbReference>
<evidence type="ECO:0000256" key="15">
    <source>
        <dbReference type="SAM" id="MobiDB-lite"/>
    </source>
</evidence>
<dbReference type="Proteomes" id="UP000324632">
    <property type="component" value="Chromosome 21"/>
</dbReference>
<dbReference type="GO" id="GO:0005178">
    <property type="term" value="F:integrin binding"/>
    <property type="evidence" value="ECO:0007669"/>
    <property type="project" value="TreeGrafter"/>
</dbReference>
<dbReference type="InterPro" id="IPR028994">
    <property type="entry name" value="Integrin_alpha_N"/>
</dbReference>
<evidence type="ECO:0000256" key="2">
    <source>
        <dbReference type="ARBA" id="ARBA00008054"/>
    </source>
</evidence>
<name>A0A5A9N8D7_9TELE</name>
<evidence type="ECO:0000313" key="20">
    <source>
        <dbReference type="Proteomes" id="UP000324632"/>
    </source>
</evidence>
<keyword evidence="12" id="KW-0325">Glycoprotein</keyword>
<dbReference type="AlphaFoldDB" id="A0A5A9N8D7"/>
<feature type="domain" description="Integrin alpha second immunoglobulin-like" evidence="17">
    <location>
        <begin position="682"/>
        <end position="827"/>
    </location>
</feature>
<sequence length="1125" mass="123977">MCMPSIKVAVIFNALQYRLYLSVHTPEALLFDCSCCVSRPDRFLFFRSPQTKQLRNHSPTKDTKNYIDKMSAFYRRKVHLNAAALVLTLCAVRCCHALNLDVRFPVVKEGKTAGSLFGFSVSLHKQFVGKQKYLLLVGAPKEKAESGLPANETGDMYACPITADPKDCQRLNLVKSNPDDISNPNSDVIEGMWLGVSVASQSHPGGRVLACGHRYIRNMSSNFRMIGKCFIRGNDLLYNQDDHQWQSREEVCNPSRNSNYEGMCLGGMSSAFTQTDVILGAPGCYNWQGNAFYKSHDPKDEWSTLKSKFPDSGDKGNIYIGYSVALDHGILSTKEYTVVTGAPRHEANGSVIIATSLKTSGSEGKLQVNIILMGEQTGSYFGNSIAVVDLNNDGWKDLIVGAPFYFERSKLEGGAVYIYMNKNGAFPQKADLVLHGSKDSAFGMAVVAIGDVNQDGFQDFAVGAPYHESGMVSVWMGNKNGISHTPSQVIEGKDIAGAGFQTFGYSINGGLDVDSNSYPDVLVGSLDDRVVLLRARPVIHLKKTFTVTPEVIDPNDCDFCIKATICLSYTLSTGSTSPQKSVTFQYTVDADPYHRSSRVRFRDKKEGNFSVNPSGECHSLILELVSKTIQDKVAPIVFLLDLSLVEPPPSAGAAVEDLSAFPVISQKEVLTGRTEIHIQKACGPDNKCESNLQMKAVYTDEQNRPFPTQDGRQIFLYTAEEKKLRLMVNVTNFPSDDRRAENAYSAVLNVTIPTSLSFSSLSPKDLSFELSPDGPFLLCTLGDPFKSSQKVEIEITFETTGIAIDILEIQTELQLSTRSDQNDLQPLSRVLMVEYILRPTFRVSPPELRTEVSGKVVGESAMKSTSDMGSPVEFKFTVALSGKPLSGNLGHLEIVFQWPYAVANEKWLLYLSEIQMTGTSQPFCVPAGNIINPLNKTVSEHKSGRKKRDETSIESDLSEPQASLIPRGSFHRKTVNLDCTTGTALCQTFTCPLLDMNTSATLTVRAHLWNSTMLEDYPAAIVFVIGNATLSLKTDKATIKMINNTLEFKVLIDPALAEELAYEAPMWIIIVSVLAGVILLGLIVILLWKCGFFKRANTRELYEAKGQKAEMKTQPSENDRLTEDD</sequence>
<evidence type="ECO:0000256" key="4">
    <source>
        <dbReference type="ARBA" id="ARBA00022729"/>
    </source>
</evidence>
<feature type="transmembrane region" description="Helical" evidence="14">
    <location>
        <begin position="1066"/>
        <end position="1088"/>
    </location>
</feature>
<dbReference type="Gene3D" id="2.130.10.130">
    <property type="entry name" value="Integrin alpha, N-terminal"/>
    <property type="match status" value="1"/>
</dbReference>
<comment type="subcellular location">
    <subcellularLocation>
        <location evidence="1 14">Membrane</location>
        <topology evidence="1 14">Single-pass type I membrane protein</topology>
    </subcellularLocation>
</comment>
<dbReference type="Pfam" id="PF20805">
    <property type="entry name" value="Integrin_A_Ig_2"/>
    <property type="match status" value="1"/>
</dbReference>